<sequence length="105" mass="12505">MIKKVKNIRKFLDIKEGDLHYDKDKIQMECNHDNLLKIVDAQRKFGGVLCIPDRDLADKMIELGYEEKKVFTKDMEKDTEKFNKVNYFLGPGYYYQTDEITDFNL</sequence>
<proteinExistence type="predicted"/>
<dbReference type="EMBL" id="OU342829">
    <property type="protein sequence ID" value="CAG7581482.1"/>
    <property type="molecule type" value="Genomic_DNA"/>
</dbReference>
<evidence type="ECO:0000313" key="1">
    <source>
        <dbReference type="EMBL" id="CAG7581482.1"/>
    </source>
</evidence>
<gene>
    <name evidence="1" type="ORF">SLAVMIC_00864</name>
</gene>
<accession>A0A8D9CCA6</accession>
<name>A0A8D9CCA6_9VIRU</name>
<protein>
    <submittedName>
        <fullName evidence="1">Uncharacterized protein</fullName>
    </submittedName>
</protein>
<organism evidence="1">
    <name type="scientific">uncultured marine phage</name>
    <dbReference type="NCBI Taxonomy" id="707152"/>
    <lineage>
        <taxon>Viruses</taxon>
        <taxon>environmental samples</taxon>
    </lineage>
</organism>
<reference evidence="1" key="1">
    <citation type="submission" date="2021-06" db="EMBL/GenBank/DDBJ databases">
        <authorList>
            <person name="Gannon L."/>
            <person name="Redgwell R T."/>
            <person name="Michniewski S."/>
            <person name="Harrison D C."/>
            <person name="Millard A."/>
        </authorList>
    </citation>
    <scope>NUCLEOTIDE SEQUENCE</scope>
</reference>